<evidence type="ECO:0000313" key="1">
    <source>
        <dbReference type="EnsemblMetazoa" id="AALFPA23_015887.P23136"/>
    </source>
</evidence>
<organism evidence="1 2">
    <name type="scientific">Aedes albopictus</name>
    <name type="common">Asian tiger mosquito</name>
    <name type="synonym">Stegomyia albopicta</name>
    <dbReference type="NCBI Taxonomy" id="7160"/>
    <lineage>
        <taxon>Eukaryota</taxon>
        <taxon>Metazoa</taxon>
        <taxon>Ecdysozoa</taxon>
        <taxon>Arthropoda</taxon>
        <taxon>Hexapoda</taxon>
        <taxon>Insecta</taxon>
        <taxon>Pterygota</taxon>
        <taxon>Neoptera</taxon>
        <taxon>Endopterygota</taxon>
        <taxon>Diptera</taxon>
        <taxon>Nematocera</taxon>
        <taxon>Culicoidea</taxon>
        <taxon>Culicidae</taxon>
        <taxon>Culicinae</taxon>
        <taxon>Aedini</taxon>
        <taxon>Aedes</taxon>
        <taxon>Stegomyia</taxon>
    </lineage>
</organism>
<keyword evidence="2" id="KW-1185">Reference proteome</keyword>
<reference evidence="1" key="2">
    <citation type="submission" date="2025-05" db="UniProtKB">
        <authorList>
            <consortium name="EnsemblMetazoa"/>
        </authorList>
    </citation>
    <scope>IDENTIFICATION</scope>
    <source>
        <strain evidence="1">Foshan</strain>
    </source>
</reference>
<dbReference type="RefSeq" id="XP_029732166.1">
    <property type="nucleotide sequence ID" value="XM_029876306.2"/>
</dbReference>
<evidence type="ECO:0008006" key="3">
    <source>
        <dbReference type="Google" id="ProtNLM"/>
    </source>
</evidence>
<dbReference type="EnsemblMetazoa" id="AALFPA23_015887.R23136">
    <property type="protein sequence ID" value="AALFPA23_015887.P23136"/>
    <property type="gene ID" value="AALFPA23_015887"/>
</dbReference>
<sequence>MVFSWSTIGGWTTHYKYCDQSLILHHCFNRRFVATSSSSSFKMFKVTLLIASLAYASAGYAGLEHSYAAPVAAHYSSAPSVSYSTFSHGHSSSLGHGYAHAAPVLAAPVHTYSAPLTKPYSHGYNYAPALSYGHGYGYAPALSHNSYGHSAYAAPLATKTLTVAQPQLYHHNTYATHAAPVLAHHGYNHGASHLLGYNNHHGHYAY</sequence>
<dbReference type="GeneID" id="109432233"/>
<accession>A0ABM1Z7V7</accession>
<evidence type="ECO:0000313" key="2">
    <source>
        <dbReference type="Proteomes" id="UP000069940"/>
    </source>
</evidence>
<protein>
    <recommendedName>
        <fullName evidence="3">Cuticle protein</fullName>
    </recommendedName>
</protein>
<dbReference type="Proteomes" id="UP000069940">
    <property type="component" value="Unassembled WGS sequence"/>
</dbReference>
<name>A0ABM1Z7V7_AEDAL</name>
<reference evidence="2" key="1">
    <citation type="journal article" date="2015" name="Proc. Natl. Acad. Sci. U.S.A.">
        <title>Genome sequence of the Asian Tiger mosquito, Aedes albopictus, reveals insights into its biology, genetics, and evolution.</title>
        <authorList>
            <person name="Chen X.G."/>
            <person name="Jiang X."/>
            <person name="Gu J."/>
            <person name="Xu M."/>
            <person name="Wu Y."/>
            <person name="Deng Y."/>
            <person name="Zhang C."/>
            <person name="Bonizzoni M."/>
            <person name="Dermauw W."/>
            <person name="Vontas J."/>
            <person name="Armbruster P."/>
            <person name="Huang X."/>
            <person name="Yang Y."/>
            <person name="Zhang H."/>
            <person name="He W."/>
            <person name="Peng H."/>
            <person name="Liu Y."/>
            <person name="Wu K."/>
            <person name="Chen J."/>
            <person name="Lirakis M."/>
            <person name="Topalis P."/>
            <person name="Van Leeuwen T."/>
            <person name="Hall A.B."/>
            <person name="Jiang X."/>
            <person name="Thorpe C."/>
            <person name="Mueller R.L."/>
            <person name="Sun C."/>
            <person name="Waterhouse R.M."/>
            <person name="Yan G."/>
            <person name="Tu Z.J."/>
            <person name="Fang X."/>
            <person name="James A.A."/>
        </authorList>
    </citation>
    <scope>NUCLEOTIDE SEQUENCE [LARGE SCALE GENOMIC DNA]</scope>
    <source>
        <strain evidence="2">Foshan</strain>
    </source>
</reference>
<proteinExistence type="predicted"/>